<name>A0A7R9BX45_9CRUS</name>
<keyword evidence="4" id="KW-1185">Reference proteome</keyword>
<dbReference type="EMBL" id="CAJPEX010003499">
    <property type="protein sequence ID" value="CAG0922272.1"/>
    <property type="molecule type" value="Genomic_DNA"/>
</dbReference>
<dbReference type="Proteomes" id="UP000678499">
    <property type="component" value="Unassembled WGS sequence"/>
</dbReference>
<gene>
    <name evidence="3" type="ORF">NMOB1V02_LOCUS9752</name>
</gene>
<feature type="compositionally biased region" description="Polar residues" evidence="1">
    <location>
        <begin position="149"/>
        <end position="158"/>
    </location>
</feature>
<dbReference type="InterPro" id="IPR013783">
    <property type="entry name" value="Ig-like_fold"/>
</dbReference>
<dbReference type="GO" id="GO:0050808">
    <property type="term" value="P:synapse organization"/>
    <property type="evidence" value="ECO:0007669"/>
    <property type="project" value="TreeGrafter"/>
</dbReference>
<proteinExistence type="predicted"/>
<evidence type="ECO:0000259" key="2">
    <source>
        <dbReference type="Pfam" id="PF00047"/>
    </source>
</evidence>
<dbReference type="PANTHER" id="PTHR23279:SF36">
    <property type="entry name" value="DEFECTIVE PROBOSCIS EXTENSION RESPONSE 9, ISOFORM A"/>
    <property type="match status" value="1"/>
</dbReference>
<dbReference type="Gene3D" id="2.60.40.10">
    <property type="entry name" value="Immunoglobulins"/>
    <property type="match status" value="1"/>
</dbReference>
<reference evidence="3" key="1">
    <citation type="submission" date="2020-11" db="EMBL/GenBank/DDBJ databases">
        <authorList>
            <person name="Tran Van P."/>
        </authorList>
    </citation>
    <scope>NUCLEOTIDE SEQUENCE</scope>
</reference>
<dbReference type="AlphaFoldDB" id="A0A7R9BX45"/>
<dbReference type="EMBL" id="OA885536">
    <property type="protein sequence ID" value="CAD7282120.1"/>
    <property type="molecule type" value="Genomic_DNA"/>
</dbReference>
<organism evidence="3">
    <name type="scientific">Notodromas monacha</name>
    <dbReference type="NCBI Taxonomy" id="399045"/>
    <lineage>
        <taxon>Eukaryota</taxon>
        <taxon>Metazoa</taxon>
        <taxon>Ecdysozoa</taxon>
        <taxon>Arthropoda</taxon>
        <taxon>Crustacea</taxon>
        <taxon>Oligostraca</taxon>
        <taxon>Ostracoda</taxon>
        <taxon>Podocopa</taxon>
        <taxon>Podocopida</taxon>
        <taxon>Cypridocopina</taxon>
        <taxon>Cypridoidea</taxon>
        <taxon>Cyprididae</taxon>
        <taxon>Notodromas</taxon>
    </lineage>
</organism>
<evidence type="ECO:0000256" key="1">
    <source>
        <dbReference type="SAM" id="MobiDB-lite"/>
    </source>
</evidence>
<dbReference type="SUPFAM" id="SSF48726">
    <property type="entry name" value="Immunoglobulin"/>
    <property type="match status" value="2"/>
</dbReference>
<sequence>MDRIEQETYWELGVEVAWIHLERNMVLTVDDTMAARIPKYNLTFEHDRTQWNLHIINVQEEDGGGYMCQLNTSPQMDQVCYIQVVVPPVTNATIAQTSIPLNHNAVLQCVHEGNPSGKHFWTFNHTFIFDGTRIPGNEMGFEQRGRGNNDGSGQPSARNTKRGKQGKEKLT</sequence>
<accession>A0A7R9BX45</accession>
<evidence type="ECO:0000313" key="4">
    <source>
        <dbReference type="Proteomes" id="UP000678499"/>
    </source>
</evidence>
<dbReference type="Pfam" id="PF00047">
    <property type="entry name" value="ig"/>
    <property type="match status" value="1"/>
</dbReference>
<dbReference type="GO" id="GO:0032589">
    <property type="term" value="C:neuron projection membrane"/>
    <property type="evidence" value="ECO:0007669"/>
    <property type="project" value="TreeGrafter"/>
</dbReference>
<dbReference type="OrthoDB" id="10012075at2759"/>
<evidence type="ECO:0000313" key="3">
    <source>
        <dbReference type="EMBL" id="CAD7282120.1"/>
    </source>
</evidence>
<feature type="region of interest" description="Disordered" evidence="1">
    <location>
        <begin position="137"/>
        <end position="171"/>
    </location>
</feature>
<protein>
    <recommendedName>
        <fullName evidence="2">Immunoglobulin-like beta-sandwich domain-containing protein</fullName>
    </recommendedName>
</protein>
<dbReference type="InterPro" id="IPR013151">
    <property type="entry name" value="Immunoglobulin_dom"/>
</dbReference>
<dbReference type="InterPro" id="IPR036179">
    <property type="entry name" value="Ig-like_dom_sf"/>
</dbReference>
<dbReference type="PANTHER" id="PTHR23279">
    <property type="entry name" value="DEFECTIVE PROBOSCIS EXTENSION RESPONSE DPR -RELATED"/>
    <property type="match status" value="1"/>
</dbReference>
<feature type="domain" description="Immunoglobulin-like beta-sandwich" evidence="2">
    <location>
        <begin position="47"/>
        <end position="77"/>
    </location>
</feature>
<dbReference type="InterPro" id="IPR037448">
    <property type="entry name" value="Zig-8"/>
</dbReference>